<gene>
    <name evidence="5" type="ORF">RRG08_030694</name>
</gene>
<dbReference type="InterPro" id="IPR000001">
    <property type="entry name" value="Kringle"/>
</dbReference>
<dbReference type="SMART" id="SM00130">
    <property type="entry name" value="KR"/>
    <property type="match status" value="1"/>
</dbReference>
<evidence type="ECO:0000313" key="5">
    <source>
        <dbReference type="EMBL" id="KAK3732494.1"/>
    </source>
</evidence>
<protein>
    <recommendedName>
        <fullName evidence="4">Kringle domain-containing protein</fullName>
    </recommendedName>
</protein>
<dbReference type="InterPro" id="IPR038178">
    <property type="entry name" value="Kringle_sf"/>
</dbReference>
<dbReference type="AlphaFoldDB" id="A0AAE0Y483"/>
<feature type="domain" description="Kringle" evidence="4">
    <location>
        <begin position="259"/>
        <end position="340"/>
    </location>
</feature>
<organism evidence="5 6">
    <name type="scientific">Elysia crispata</name>
    <name type="common">lettuce slug</name>
    <dbReference type="NCBI Taxonomy" id="231223"/>
    <lineage>
        <taxon>Eukaryota</taxon>
        <taxon>Metazoa</taxon>
        <taxon>Spiralia</taxon>
        <taxon>Lophotrochozoa</taxon>
        <taxon>Mollusca</taxon>
        <taxon>Gastropoda</taxon>
        <taxon>Heterobranchia</taxon>
        <taxon>Euthyneura</taxon>
        <taxon>Panpulmonata</taxon>
        <taxon>Sacoglossa</taxon>
        <taxon>Placobranchoidea</taxon>
        <taxon>Plakobranchidae</taxon>
        <taxon>Elysia</taxon>
    </lineage>
</organism>
<evidence type="ECO:0000256" key="3">
    <source>
        <dbReference type="PROSITE-ProRule" id="PRU00121"/>
    </source>
</evidence>
<evidence type="ECO:0000256" key="1">
    <source>
        <dbReference type="ARBA" id="ARBA00022572"/>
    </source>
</evidence>
<dbReference type="Proteomes" id="UP001283361">
    <property type="component" value="Unassembled WGS sequence"/>
</dbReference>
<accession>A0AAE0Y483</accession>
<dbReference type="EMBL" id="JAWDGP010006957">
    <property type="protein sequence ID" value="KAK3732494.1"/>
    <property type="molecule type" value="Genomic_DNA"/>
</dbReference>
<name>A0AAE0Y483_9GAST</name>
<keyword evidence="2" id="KW-1015">Disulfide bond</keyword>
<dbReference type="InterPro" id="IPR013806">
    <property type="entry name" value="Kringle-like"/>
</dbReference>
<keyword evidence="6" id="KW-1185">Reference proteome</keyword>
<proteinExistence type="predicted"/>
<dbReference type="SUPFAM" id="SSF57440">
    <property type="entry name" value="Kringle-like"/>
    <property type="match status" value="1"/>
</dbReference>
<dbReference type="Gene3D" id="2.40.20.10">
    <property type="entry name" value="Plasminogen Kringle 4"/>
    <property type="match status" value="1"/>
</dbReference>
<comment type="caution">
    <text evidence="5">The sequence shown here is derived from an EMBL/GenBank/DDBJ whole genome shotgun (WGS) entry which is preliminary data.</text>
</comment>
<keyword evidence="1 3" id="KW-0420">Kringle</keyword>
<sequence length="344" mass="39178">MTNVGGRGPVGDRFPLKPEYTRQYLLEAHWINSSRNRISTRSWPHTDIERRDGNNSWTSKKSNQVLTSRGCYAMTPLGFTTEHNQTIQDTGGCPQLYVDSEASCAIQCALNTWCRVYVMGPCDRDTPNPCLCVICQMDPIIDQHKHGVRSVGTLTIPKRLVDGDSGELQWSMVHPSCMASVFDISSNFGISPILALQLVEIKNYNSTQISYIASPVCPPTFTPRGQVKCHDTEGIWHGQNSLACFSLECYQTREDKQYYAGCLNVSISGRPCWHWQHQGPVENNMMDFSYDFDNFDIVQAKNYCRVFLDEEGIYKIWCYNADYDKDADPLRWEYCSVPPCYGIY</sequence>
<evidence type="ECO:0000256" key="2">
    <source>
        <dbReference type="ARBA" id="ARBA00023157"/>
    </source>
</evidence>
<dbReference type="PROSITE" id="PS50070">
    <property type="entry name" value="KRINGLE_2"/>
    <property type="match status" value="1"/>
</dbReference>
<comment type="caution">
    <text evidence="3">Lacks conserved residue(s) required for the propagation of feature annotation.</text>
</comment>
<evidence type="ECO:0000313" key="6">
    <source>
        <dbReference type="Proteomes" id="UP001283361"/>
    </source>
</evidence>
<reference evidence="5" key="1">
    <citation type="journal article" date="2023" name="G3 (Bethesda)">
        <title>A reference genome for the long-term kleptoplast-retaining sea slug Elysia crispata morphotype clarki.</title>
        <authorList>
            <person name="Eastman K.E."/>
            <person name="Pendleton A.L."/>
            <person name="Shaikh M.A."/>
            <person name="Suttiyut T."/>
            <person name="Ogas R."/>
            <person name="Tomko P."/>
            <person name="Gavelis G."/>
            <person name="Widhalm J.R."/>
            <person name="Wisecaver J.H."/>
        </authorList>
    </citation>
    <scope>NUCLEOTIDE SEQUENCE</scope>
    <source>
        <strain evidence="5">ECLA1</strain>
    </source>
</reference>
<evidence type="ECO:0000259" key="4">
    <source>
        <dbReference type="PROSITE" id="PS50070"/>
    </source>
</evidence>